<evidence type="ECO:0000259" key="7">
    <source>
        <dbReference type="PROSITE" id="PS50110"/>
    </source>
</evidence>
<dbReference type="InterPro" id="IPR001789">
    <property type="entry name" value="Sig_transdc_resp-reg_receiver"/>
</dbReference>
<dbReference type="InterPro" id="IPR011006">
    <property type="entry name" value="CheY-like_superfamily"/>
</dbReference>
<evidence type="ECO:0000313" key="9">
    <source>
        <dbReference type="Proteomes" id="UP001178281"/>
    </source>
</evidence>
<dbReference type="RefSeq" id="WP_305112468.1">
    <property type="nucleotide sequence ID" value="NZ_JAUTIX010000008.1"/>
</dbReference>
<organism evidence="8 9">
    <name type="scientific">Tsukamurella strandjordii</name>
    <dbReference type="NCBI Taxonomy" id="147577"/>
    <lineage>
        <taxon>Bacteria</taxon>
        <taxon>Bacillati</taxon>
        <taxon>Actinomycetota</taxon>
        <taxon>Actinomycetes</taxon>
        <taxon>Mycobacteriales</taxon>
        <taxon>Tsukamurellaceae</taxon>
        <taxon>Tsukamurella</taxon>
    </lineage>
</organism>
<keyword evidence="2" id="KW-0805">Transcription regulation</keyword>
<dbReference type="InterPro" id="IPR000792">
    <property type="entry name" value="Tscrpt_reg_LuxR_C"/>
</dbReference>
<keyword evidence="1 5" id="KW-0597">Phosphoprotein</keyword>
<feature type="domain" description="HTH luxR-type" evidence="6">
    <location>
        <begin position="153"/>
        <end position="218"/>
    </location>
</feature>
<sequence>MSEQCRIRVLIADDQPVVRQGFELFLSADPGITVVGHAHNGVVAVEAAAKLQPDVVLMDVRMPLRSGLWAARTILAEPDPPKVLIVTTFALDEYLFEALDAGASGFLLKDSEPKELVAAVRNVARGGVSVAPRIAPRLVAEFVRRKPGRPAAPQVPETGLSGRELEVVALLARGKSNDEIARTLHLEASTVKSHIGNICRKVGVKNRVQVVVWAYQTGIAQNLGVAGREEASAEVRR</sequence>
<dbReference type="CDD" id="cd06170">
    <property type="entry name" value="LuxR_C_like"/>
    <property type="match status" value="1"/>
</dbReference>
<keyword evidence="9" id="KW-1185">Reference proteome</keyword>
<dbReference type="GO" id="GO:0006355">
    <property type="term" value="P:regulation of DNA-templated transcription"/>
    <property type="evidence" value="ECO:0007669"/>
    <property type="project" value="InterPro"/>
</dbReference>
<gene>
    <name evidence="8" type="ORF">Q7X28_18845</name>
</gene>
<dbReference type="PROSITE" id="PS00622">
    <property type="entry name" value="HTH_LUXR_1"/>
    <property type="match status" value="1"/>
</dbReference>
<comment type="caution">
    <text evidence="8">The sequence shown here is derived from an EMBL/GenBank/DDBJ whole genome shotgun (WGS) entry which is preliminary data.</text>
</comment>
<dbReference type="SMART" id="SM00448">
    <property type="entry name" value="REC"/>
    <property type="match status" value="1"/>
</dbReference>
<feature type="domain" description="Response regulatory" evidence="7">
    <location>
        <begin position="8"/>
        <end position="124"/>
    </location>
</feature>
<keyword evidence="4" id="KW-0804">Transcription</keyword>
<dbReference type="AlphaFoldDB" id="A0AA90NDM0"/>
<dbReference type="PROSITE" id="PS50043">
    <property type="entry name" value="HTH_LUXR_2"/>
    <property type="match status" value="1"/>
</dbReference>
<accession>A0AA90NDM0</accession>
<dbReference type="Gene3D" id="3.40.50.2300">
    <property type="match status" value="1"/>
</dbReference>
<dbReference type="EMBL" id="JAUTIX010000008">
    <property type="protein sequence ID" value="MDP0399978.1"/>
    <property type="molecule type" value="Genomic_DNA"/>
</dbReference>
<dbReference type="Proteomes" id="UP001178281">
    <property type="component" value="Unassembled WGS sequence"/>
</dbReference>
<protein>
    <submittedName>
        <fullName evidence="8">Response regulator transcription factor</fullName>
    </submittedName>
</protein>
<dbReference type="InterPro" id="IPR016032">
    <property type="entry name" value="Sig_transdc_resp-reg_C-effctor"/>
</dbReference>
<evidence type="ECO:0000256" key="4">
    <source>
        <dbReference type="ARBA" id="ARBA00023163"/>
    </source>
</evidence>
<name>A0AA90NDM0_9ACTN</name>
<evidence type="ECO:0000256" key="2">
    <source>
        <dbReference type="ARBA" id="ARBA00023015"/>
    </source>
</evidence>
<dbReference type="PANTHER" id="PTHR43214:SF24">
    <property type="entry name" value="TRANSCRIPTIONAL REGULATORY PROTEIN NARL-RELATED"/>
    <property type="match status" value="1"/>
</dbReference>
<evidence type="ECO:0000259" key="6">
    <source>
        <dbReference type="PROSITE" id="PS50043"/>
    </source>
</evidence>
<dbReference type="PRINTS" id="PR00038">
    <property type="entry name" value="HTHLUXR"/>
</dbReference>
<dbReference type="PROSITE" id="PS50110">
    <property type="entry name" value="RESPONSE_REGULATORY"/>
    <property type="match status" value="1"/>
</dbReference>
<reference evidence="8" key="1">
    <citation type="submission" date="2023-08" db="EMBL/GenBank/DDBJ databases">
        <title>The draft genome of Tsukamurella strandjordii strain 050030.</title>
        <authorList>
            <person name="Zhao F."/>
            <person name="Feng Y."/>
            <person name="Zong Z."/>
        </authorList>
    </citation>
    <scope>NUCLEOTIDE SEQUENCE</scope>
    <source>
        <strain evidence="8">050030</strain>
    </source>
</reference>
<evidence type="ECO:0000256" key="1">
    <source>
        <dbReference type="ARBA" id="ARBA00022553"/>
    </source>
</evidence>
<evidence type="ECO:0000256" key="3">
    <source>
        <dbReference type="ARBA" id="ARBA00023125"/>
    </source>
</evidence>
<dbReference type="CDD" id="cd17535">
    <property type="entry name" value="REC_NarL-like"/>
    <property type="match status" value="1"/>
</dbReference>
<evidence type="ECO:0000256" key="5">
    <source>
        <dbReference type="PROSITE-ProRule" id="PRU00169"/>
    </source>
</evidence>
<dbReference type="Pfam" id="PF00196">
    <property type="entry name" value="GerE"/>
    <property type="match status" value="1"/>
</dbReference>
<dbReference type="InterPro" id="IPR039420">
    <property type="entry name" value="WalR-like"/>
</dbReference>
<dbReference type="PANTHER" id="PTHR43214">
    <property type="entry name" value="TWO-COMPONENT RESPONSE REGULATOR"/>
    <property type="match status" value="1"/>
</dbReference>
<evidence type="ECO:0000313" key="8">
    <source>
        <dbReference type="EMBL" id="MDP0399978.1"/>
    </source>
</evidence>
<dbReference type="SUPFAM" id="SSF46894">
    <property type="entry name" value="C-terminal effector domain of the bipartite response regulators"/>
    <property type="match status" value="1"/>
</dbReference>
<dbReference type="Pfam" id="PF00072">
    <property type="entry name" value="Response_reg"/>
    <property type="match status" value="1"/>
</dbReference>
<dbReference type="GO" id="GO:0000160">
    <property type="term" value="P:phosphorelay signal transduction system"/>
    <property type="evidence" value="ECO:0007669"/>
    <property type="project" value="InterPro"/>
</dbReference>
<dbReference type="SMART" id="SM00421">
    <property type="entry name" value="HTH_LUXR"/>
    <property type="match status" value="1"/>
</dbReference>
<proteinExistence type="predicted"/>
<dbReference type="SUPFAM" id="SSF52172">
    <property type="entry name" value="CheY-like"/>
    <property type="match status" value="1"/>
</dbReference>
<keyword evidence="3" id="KW-0238">DNA-binding</keyword>
<dbReference type="InterPro" id="IPR058245">
    <property type="entry name" value="NreC/VraR/RcsB-like_REC"/>
</dbReference>
<dbReference type="GO" id="GO:0003677">
    <property type="term" value="F:DNA binding"/>
    <property type="evidence" value="ECO:0007669"/>
    <property type="project" value="UniProtKB-KW"/>
</dbReference>
<feature type="modified residue" description="4-aspartylphosphate" evidence="5">
    <location>
        <position position="59"/>
    </location>
</feature>